<protein>
    <submittedName>
        <fullName evidence="2">Uncharacterized protein</fullName>
    </submittedName>
</protein>
<reference evidence="2" key="1">
    <citation type="submission" date="2021-01" db="EMBL/GenBank/DDBJ databases">
        <authorList>
            <person name="Corre E."/>
            <person name="Pelletier E."/>
            <person name="Niang G."/>
            <person name="Scheremetjew M."/>
            <person name="Finn R."/>
            <person name="Kale V."/>
            <person name="Holt S."/>
            <person name="Cochrane G."/>
            <person name="Meng A."/>
            <person name="Brown T."/>
            <person name="Cohen L."/>
        </authorList>
    </citation>
    <scope>NUCLEOTIDE SEQUENCE</scope>
    <source>
        <strain evidence="2">CCMP3105</strain>
    </source>
</reference>
<organism evidence="2">
    <name type="scientific">Alexandrium monilatum</name>
    <dbReference type="NCBI Taxonomy" id="311494"/>
    <lineage>
        <taxon>Eukaryota</taxon>
        <taxon>Sar</taxon>
        <taxon>Alveolata</taxon>
        <taxon>Dinophyceae</taxon>
        <taxon>Gonyaulacales</taxon>
        <taxon>Pyrocystaceae</taxon>
        <taxon>Alexandrium</taxon>
    </lineage>
</organism>
<gene>
    <name evidence="2" type="ORF">AMON00008_LOCUS31842</name>
</gene>
<evidence type="ECO:0000313" key="2">
    <source>
        <dbReference type="EMBL" id="CAE4606932.1"/>
    </source>
</evidence>
<dbReference type="AlphaFoldDB" id="A0A7S4RBD8"/>
<dbReference type="EMBL" id="HBNR01045756">
    <property type="protein sequence ID" value="CAE4606932.1"/>
    <property type="molecule type" value="Transcribed_RNA"/>
</dbReference>
<feature type="region of interest" description="Disordered" evidence="1">
    <location>
        <begin position="428"/>
        <end position="447"/>
    </location>
</feature>
<sequence>MSGLRISRLRPNPPPPLRCCPAGPMAPLMGLPALVVSAVLGIGEGKVHETRLGLDMGRFDAHLARVDGCLRALPERESAKPDDCLAVKDGLLRRCDENFGSELDACMTEAEKQPDEVKKEGDLLPGLRKLRQDLVHCYDKEGLRPLTVQQLDSPLKRCGLTHLSRVLSDLIMKGTEDHIRQFLNHRETFHKFHPHTVEGEEEDHHFYGADHVHHREMNLKGGRYELIPPADKDIAGLVSFMTTQFNTPDIATSIWGHHKEQAQLAYIVVRAQHNDTSHVVDQPWHQDRDTLEDVRVQACVHGWTSKDGPPEFFPTSHRMHNRLRPADDVYPRGRRIDKASRGDVIFYFPRLRHRGTKRTGKKVRVTLDMVLHSVGRSYHEESERHTGHHRFLSTSHNQKSHETFKEMWATRTDLNAKHPEHTEVTQEMLDRAPEHVRNPPKYEFSEL</sequence>
<dbReference type="SUPFAM" id="SSF51197">
    <property type="entry name" value="Clavaminate synthase-like"/>
    <property type="match status" value="1"/>
</dbReference>
<proteinExistence type="predicted"/>
<name>A0A7S4RBD8_9DINO</name>
<evidence type="ECO:0000256" key="1">
    <source>
        <dbReference type="SAM" id="MobiDB-lite"/>
    </source>
</evidence>
<accession>A0A7S4RBD8</accession>
<feature type="compositionally biased region" description="Basic and acidic residues" evidence="1">
    <location>
        <begin position="428"/>
        <end position="437"/>
    </location>
</feature>